<accession>A0A077KT05</accession>
<feature type="region of interest" description="Disordered" evidence="1">
    <location>
        <begin position="176"/>
        <end position="216"/>
    </location>
</feature>
<dbReference type="AlphaFoldDB" id="A0A077KT05"/>
<sequence>MRVLEAVPFDGVLAHFARYHPYHSGDPANSNDEAETHIRGAEALAAGRWHRVLLTGPEVRAVVLPWHLGEDGECELIPRTGLTVAAAAARLTGWGEAYAGSNPLCARKLDRQVRSEATPLFLSTRAVGGPDYAELTVRDGLIHLDGLHRMLAWEMAGRLSPGHRLEAYVAGLSPADVGHGAGHDEDGLDIHPDRKRRHGPDHVDHMPDVHGGFHPL</sequence>
<proteinExistence type="predicted"/>
<evidence type="ECO:0000256" key="1">
    <source>
        <dbReference type="SAM" id="MobiDB-lite"/>
    </source>
</evidence>
<name>A0A077KT05_9ACTN</name>
<dbReference type="Pfam" id="PF19828">
    <property type="entry name" value="DUF6309"/>
    <property type="match status" value="1"/>
</dbReference>
<protein>
    <submittedName>
        <fullName evidence="2">Uncharacterized protein</fullName>
    </submittedName>
</protein>
<reference evidence="2" key="1">
    <citation type="journal article" date="2013" name="J. Antibiot.">
        <title>Identification of the incednine biosynthetic gene cluster: characterization of novel beta-glutamate-beta-decarboxylase IdnL3.</title>
        <authorList>
            <person name="Takaishi M."/>
            <person name="Kudo F."/>
            <person name="Eguchi T."/>
        </authorList>
    </citation>
    <scope>NUCLEOTIDE SEQUENCE</scope>
    <source>
        <strain evidence="2">ML694-90F3</strain>
    </source>
</reference>
<organism evidence="2">
    <name type="scientific">Streptomyces sp. ML694-90F3</name>
    <dbReference type="NCBI Taxonomy" id="1265536"/>
    <lineage>
        <taxon>Bacteria</taxon>
        <taxon>Bacillati</taxon>
        <taxon>Actinomycetota</taxon>
        <taxon>Actinomycetes</taxon>
        <taxon>Kitasatosporales</taxon>
        <taxon>Streptomycetaceae</taxon>
        <taxon>Streptomyces</taxon>
    </lineage>
</organism>
<dbReference type="InterPro" id="IPR046276">
    <property type="entry name" value="DUF6309"/>
</dbReference>
<evidence type="ECO:0000313" key="2">
    <source>
        <dbReference type="EMBL" id="BAP34751.1"/>
    </source>
</evidence>
<dbReference type="EMBL" id="AB767280">
    <property type="protein sequence ID" value="BAP34751.1"/>
    <property type="molecule type" value="Genomic_DNA"/>
</dbReference>
<feature type="compositionally biased region" description="Basic and acidic residues" evidence="1">
    <location>
        <begin position="181"/>
        <end position="192"/>
    </location>
</feature>